<keyword evidence="1" id="KW-1133">Transmembrane helix</keyword>
<dbReference type="Pfam" id="PF11162">
    <property type="entry name" value="DUF2946"/>
    <property type="match status" value="1"/>
</dbReference>
<proteinExistence type="predicted"/>
<evidence type="ECO:0000256" key="1">
    <source>
        <dbReference type="SAM" id="Phobius"/>
    </source>
</evidence>
<sequence length="136" mass="14202">MFAMRLLLRTHYQLAMLLVATALLAKALIPAGYMVAPASKTFTVSICVDGSGSMQSRAVTVPMKQDGPDQGDDTGRAGKVCAYSSTLMAGLGGADAPVLAMAFAFILALGFLPKTGILLAQDNHLRPPLRGPPARN</sequence>
<name>A0ABW4MCI9_9SPHN</name>
<evidence type="ECO:0000313" key="3">
    <source>
        <dbReference type="Proteomes" id="UP001597215"/>
    </source>
</evidence>
<dbReference type="RefSeq" id="WP_381511293.1">
    <property type="nucleotide sequence ID" value="NZ_JBHUEL010000003.1"/>
</dbReference>
<feature type="transmembrane region" description="Helical" evidence="1">
    <location>
        <begin position="98"/>
        <end position="120"/>
    </location>
</feature>
<keyword evidence="3" id="KW-1185">Reference proteome</keyword>
<dbReference type="InterPro" id="IPR021333">
    <property type="entry name" value="DUF2946"/>
</dbReference>
<organism evidence="2 3">
    <name type="scientific">Sphingorhabdus buctiana</name>
    <dbReference type="NCBI Taxonomy" id="1508805"/>
    <lineage>
        <taxon>Bacteria</taxon>
        <taxon>Pseudomonadati</taxon>
        <taxon>Pseudomonadota</taxon>
        <taxon>Alphaproteobacteria</taxon>
        <taxon>Sphingomonadales</taxon>
        <taxon>Sphingomonadaceae</taxon>
        <taxon>Sphingorhabdus</taxon>
    </lineage>
</organism>
<comment type="caution">
    <text evidence="2">The sequence shown here is derived from an EMBL/GenBank/DDBJ whole genome shotgun (WGS) entry which is preliminary data.</text>
</comment>
<dbReference type="EMBL" id="JBHUEL010000003">
    <property type="protein sequence ID" value="MFD1765806.1"/>
    <property type="molecule type" value="Genomic_DNA"/>
</dbReference>
<protein>
    <submittedName>
        <fullName evidence="2">DUF2946 family protein</fullName>
    </submittedName>
</protein>
<accession>A0ABW4MCI9</accession>
<evidence type="ECO:0000313" key="2">
    <source>
        <dbReference type="EMBL" id="MFD1765806.1"/>
    </source>
</evidence>
<keyword evidence="1" id="KW-0812">Transmembrane</keyword>
<reference evidence="3" key="1">
    <citation type="journal article" date="2019" name="Int. J. Syst. Evol. Microbiol.">
        <title>The Global Catalogue of Microorganisms (GCM) 10K type strain sequencing project: providing services to taxonomists for standard genome sequencing and annotation.</title>
        <authorList>
            <consortium name="The Broad Institute Genomics Platform"/>
            <consortium name="The Broad Institute Genome Sequencing Center for Infectious Disease"/>
            <person name="Wu L."/>
            <person name="Ma J."/>
        </authorList>
    </citation>
    <scope>NUCLEOTIDE SEQUENCE [LARGE SCALE GENOMIC DNA]</scope>
    <source>
        <strain evidence="3">CGMCC 1.12449</strain>
    </source>
</reference>
<gene>
    <name evidence="2" type="ORF">ACFSAG_02985</name>
</gene>
<dbReference type="Proteomes" id="UP001597215">
    <property type="component" value="Unassembled WGS sequence"/>
</dbReference>
<keyword evidence="1" id="KW-0472">Membrane</keyword>